<organism evidence="7">
    <name type="scientific">Neospora caninum (strain Liverpool)</name>
    <dbReference type="NCBI Taxonomy" id="572307"/>
    <lineage>
        <taxon>Eukaryota</taxon>
        <taxon>Sar</taxon>
        <taxon>Alveolata</taxon>
        <taxon>Apicomplexa</taxon>
        <taxon>Conoidasida</taxon>
        <taxon>Coccidia</taxon>
        <taxon>Eucoccidiorida</taxon>
        <taxon>Eimeriorina</taxon>
        <taxon>Sarcocystidae</taxon>
        <taxon>Neospora</taxon>
    </lineage>
</organism>
<sequence length="1358" mass="151726">MARTEKMQTSSLPRREAAPTDVPGNGKALLAAAREYSWRNCFSRKLRVAFPCVNAPSPVKIRVAEGNPSPRMRQPSTFQCGHCCNCRIFSWSHLEATFWLIGHAVSIGTFYYWCLVPFFEVKQQYVYGQSLVYPGTEADLVSARVAEYFFSLLYQLHLLLRGIYSLLRVPFKFFSTILPGSLFVYPPEAPLDFGPAFNPSVRTVESGRAPYLIDNSDGQYRELRNAFPSLVALMCVHGLISFCLRKFAFRFLCRRYLRISRGEHPGRWVKVCSGKSQASTAATSASADRLGIDFVCSRGSSSFSCATDLADLLHPKSSSVARNAWIATQHIHAVFEFFLSLALAAYLHSVHALVLLFYALLNYSFTLLLPEPRAASRSGLSRASSGDSSAASAYLSSREPRHETSGSPATRFRRLDSIRCPLVILLTVGLHLGMLVLHGLTPHFSLVYIHPSLLPFETFCFTFLRPRYSLHDCVRMIALKMLAFNLDKVWAYQLRQKRGETPSETPTPHKADPPSKRRFAKNAQEQCMPNNASPSSCAAGDSQACRSEGPSRDVRAHASRVGNERFFAEPRLCPNPFEDERFFPSDSLSLPYSTYTSVLRYLAYAFYAPTYLAGPHFAYNSWNRQTAFPWWVLLGHNEYVVPSSESREREVEATSVPLKSQRAKGTEEADCSVGDSPRSVEQDGWNSGGHLRIPPKGAALLKACASRALGVPLSASCRSPFLASPRGLIGESKEGSSGDETDLELRYRSRTHREKGFSGLRASARTTSRDGAREEKPTEEELTCWRPESAGERRGSPRAGAGALQETVEDLKPFGVDASPYLLDMPWTVYLELFMKHVIPYFLGWLLVLLVLEVHMRYLPVNALVTQLSNVPLWKTMQIWQLFTMSATVLCFMWLKFVCLWRFFRLWSMVAGAVPPENMVRFLYNNYSTEQFWRGWHRSFNLYLIRYMYIPMNKLLDLVLIVLNSSRSSSAAAAASPTKRQGSQDEEKPLLVEKEEVPGWRKLVTRSISTFLIFLYVAMWHDFNANVFYWGLGCACGLVPETIIRYWAFLSPTAKAIALGDTSAARGVEDAHKDGRRQGVCGNSSRAFSGETGGKKEEDRECIAGGGLGRGFGYGDRQGKMREEDAHITEGRTCCGEEGEEEKASGRLHASCLSSSGGENEDVCEEDEELQGMDGRRRNSPVPVHGWKSFGSDCNSESEGTQNTARNKKRQQRSYTHSPASERSLTAKSMGRCEDEDVQQKGTRETRNRFTLLRLVSPFCWSPQSGSNCLDTADDIRERKSFKFICGLAGTVNVLLLGTCNLVGYSYGAEGVGLILNRLAEDGVLVALRAVFEMFVTFAIAVQGMFVIRAIEGGRRNC</sequence>
<feature type="region of interest" description="Disordered" evidence="5">
    <location>
        <begin position="651"/>
        <end position="689"/>
    </location>
</feature>
<feature type="compositionally biased region" description="Polar residues" evidence="5">
    <location>
        <begin position="1192"/>
        <end position="1205"/>
    </location>
</feature>
<feature type="region of interest" description="Disordered" evidence="5">
    <location>
        <begin position="1146"/>
        <end position="1242"/>
    </location>
</feature>
<feature type="compositionally biased region" description="Low complexity" evidence="5">
    <location>
        <begin position="377"/>
        <end position="397"/>
    </location>
</feature>
<evidence type="ECO:0000256" key="6">
    <source>
        <dbReference type="SAM" id="Phobius"/>
    </source>
</evidence>
<feature type="transmembrane region" description="Helical" evidence="6">
    <location>
        <begin position="879"/>
        <end position="899"/>
    </location>
</feature>
<feature type="compositionally biased region" description="Polar residues" evidence="5">
    <location>
        <begin position="1213"/>
        <end position="1227"/>
    </location>
</feature>
<feature type="compositionally biased region" description="Basic and acidic residues" evidence="5">
    <location>
        <begin position="497"/>
        <end position="515"/>
    </location>
</feature>
<feature type="transmembrane region" description="Helical" evidence="6">
    <location>
        <begin position="420"/>
        <end position="440"/>
    </location>
</feature>
<evidence type="ECO:0000256" key="1">
    <source>
        <dbReference type="ARBA" id="ARBA00004141"/>
    </source>
</evidence>
<dbReference type="PANTHER" id="PTHR13285">
    <property type="entry name" value="ACYLTRANSFERASE"/>
    <property type="match status" value="1"/>
</dbReference>
<evidence type="ECO:0000256" key="3">
    <source>
        <dbReference type="ARBA" id="ARBA00022989"/>
    </source>
</evidence>
<dbReference type="GO" id="GO:0016020">
    <property type="term" value="C:membrane"/>
    <property type="evidence" value="ECO:0007669"/>
    <property type="project" value="UniProtKB-SubCell"/>
</dbReference>
<dbReference type="PANTHER" id="PTHR13285:SF18">
    <property type="entry name" value="PROTEIN-CYSTEINE N-PALMITOYLTRANSFERASE RASP"/>
    <property type="match status" value="1"/>
</dbReference>
<dbReference type="InterPro" id="IPR051085">
    <property type="entry name" value="MB_O-acyltransferase"/>
</dbReference>
<feature type="compositionally biased region" description="Basic and acidic residues" evidence="5">
    <location>
        <begin position="767"/>
        <end position="776"/>
    </location>
</feature>
<feature type="compositionally biased region" description="Polar residues" evidence="5">
    <location>
        <begin position="523"/>
        <end position="536"/>
    </location>
</feature>
<dbReference type="EMBL" id="LN714477">
    <property type="protein sequence ID" value="CEL64873.1"/>
    <property type="molecule type" value="Genomic_DNA"/>
</dbReference>
<feature type="region of interest" description="Disordered" evidence="5">
    <location>
        <begin position="1074"/>
        <end position="1102"/>
    </location>
</feature>
<comment type="subcellular location">
    <subcellularLocation>
        <location evidence="1">Membrane</location>
        <topology evidence="1">Multi-pass membrane protein</topology>
    </subcellularLocation>
</comment>
<protein>
    <submittedName>
        <fullName evidence="7">MBOAT domain-containing protein, related</fullName>
    </submittedName>
</protein>
<feature type="transmembrane region" description="Helical" evidence="6">
    <location>
        <begin position="1284"/>
        <end position="1307"/>
    </location>
</feature>
<reference evidence="7" key="1">
    <citation type="journal article" date="2015" name="PLoS ONE">
        <title>Comprehensive Evaluation of Toxoplasma gondii VEG and Neospora caninum LIV Genomes with Tachyzoite Stage Transcriptome and Proteome Defines Novel Transcript Features.</title>
        <authorList>
            <person name="Ramaprasad A."/>
            <person name="Mourier T."/>
            <person name="Naeem R."/>
            <person name="Malas T.B."/>
            <person name="Moussa E."/>
            <person name="Panigrahi A."/>
            <person name="Vermont S.J."/>
            <person name="Otto T.D."/>
            <person name="Wastling J."/>
            <person name="Pain A."/>
        </authorList>
    </citation>
    <scope>NUCLEOTIDE SEQUENCE</scope>
    <source>
        <strain evidence="7">Liverpool</strain>
    </source>
</reference>
<name>A0A0F7U534_NEOCL</name>
<accession>A0A0F7U534</accession>
<keyword evidence="4 6" id="KW-0472">Membrane</keyword>
<feature type="transmembrane region" description="Helical" evidence="6">
    <location>
        <begin position="226"/>
        <end position="248"/>
    </location>
</feature>
<evidence type="ECO:0000256" key="2">
    <source>
        <dbReference type="ARBA" id="ARBA00022692"/>
    </source>
</evidence>
<feature type="region of interest" description="Disordered" evidence="5">
    <location>
        <begin position="497"/>
        <end position="552"/>
    </location>
</feature>
<evidence type="ECO:0000313" key="7">
    <source>
        <dbReference type="EMBL" id="CEL64873.1"/>
    </source>
</evidence>
<feature type="transmembrane region" description="Helical" evidence="6">
    <location>
        <begin position="1003"/>
        <end position="1021"/>
    </location>
</feature>
<feature type="region of interest" description="Disordered" evidence="5">
    <location>
        <begin position="754"/>
        <end position="782"/>
    </location>
</feature>
<keyword evidence="3 6" id="KW-1133">Transmembrane helix</keyword>
<dbReference type="Pfam" id="PF03062">
    <property type="entry name" value="MBOAT"/>
    <property type="match status" value="1"/>
</dbReference>
<feature type="transmembrane region" description="Helical" evidence="6">
    <location>
        <begin position="97"/>
        <end position="119"/>
    </location>
</feature>
<keyword evidence="2 6" id="KW-0812">Transmembrane</keyword>
<feature type="transmembrane region" description="Helical" evidence="6">
    <location>
        <begin position="838"/>
        <end position="859"/>
    </location>
</feature>
<feature type="compositionally biased region" description="Acidic residues" evidence="5">
    <location>
        <begin position="1159"/>
        <end position="1171"/>
    </location>
</feature>
<dbReference type="GO" id="GO:0016746">
    <property type="term" value="F:acyltransferase activity"/>
    <property type="evidence" value="ECO:0007669"/>
    <property type="project" value="TreeGrafter"/>
</dbReference>
<feature type="region of interest" description="Disordered" evidence="5">
    <location>
        <begin position="377"/>
        <end position="408"/>
    </location>
</feature>
<dbReference type="InterPro" id="IPR004299">
    <property type="entry name" value="MBOAT_fam"/>
</dbReference>
<gene>
    <name evidence="7" type="ORF">BN1204_007430</name>
</gene>
<feature type="compositionally biased region" description="Basic and acidic residues" evidence="5">
    <location>
        <begin position="1093"/>
        <end position="1102"/>
    </location>
</feature>
<feature type="transmembrane region" description="Helical" evidence="6">
    <location>
        <begin position="1327"/>
        <end position="1348"/>
    </location>
</feature>
<evidence type="ECO:0000256" key="4">
    <source>
        <dbReference type="ARBA" id="ARBA00023136"/>
    </source>
</evidence>
<evidence type="ECO:0000256" key="5">
    <source>
        <dbReference type="SAM" id="MobiDB-lite"/>
    </source>
</evidence>
<feature type="transmembrane region" description="Helical" evidence="6">
    <location>
        <begin position="1027"/>
        <end position="1048"/>
    </location>
</feature>
<proteinExistence type="predicted"/>
<dbReference type="GO" id="GO:0005783">
    <property type="term" value="C:endoplasmic reticulum"/>
    <property type="evidence" value="ECO:0007669"/>
    <property type="project" value="TreeGrafter"/>
</dbReference>
<feature type="region of interest" description="Disordered" evidence="5">
    <location>
        <begin position="1"/>
        <end position="23"/>
    </location>
</feature>